<keyword evidence="1" id="KW-0808">Transferase</keyword>
<dbReference type="InterPro" id="IPR043129">
    <property type="entry name" value="ATPase_NBD"/>
</dbReference>
<dbReference type="GO" id="GO:0008671">
    <property type="term" value="F:2-dehydro-3-deoxygalactonokinase activity"/>
    <property type="evidence" value="ECO:0007669"/>
    <property type="project" value="InterPro"/>
</dbReference>
<dbReference type="InterPro" id="IPR007729">
    <property type="entry name" value="DGOK"/>
</dbReference>
<dbReference type="InterPro" id="IPR042257">
    <property type="entry name" value="DGOK_C"/>
</dbReference>
<dbReference type="InterPro" id="IPR042258">
    <property type="entry name" value="DGOK_N"/>
</dbReference>
<proteinExistence type="predicted"/>
<dbReference type="GO" id="GO:0034194">
    <property type="term" value="P:D-galactonate catabolic process"/>
    <property type="evidence" value="ECO:0007669"/>
    <property type="project" value="InterPro"/>
</dbReference>
<accession>A0A4R3ME12</accession>
<dbReference type="SUPFAM" id="SSF53067">
    <property type="entry name" value="Actin-like ATPase domain"/>
    <property type="match status" value="1"/>
</dbReference>
<comment type="caution">
    <text evidence="1">The sequence shown here is derived from an EMBL/GenBank/DDBJ whole genome shotgun (WGS) entry which is preliminary data.</text>
</comment>
<keyword evidence="1" id="KW-0418">Kinase</keyword>
<evidence type="ECO:0000313" key="1">
    <source>
        <dbReference type="EMBL" id="TCT09785.1"/>
    </source>
</evidence>
<name>A0A4R3ME12_9BURK</name>
<protein>
    <submittedName>
        <fullName evidence="1">2-keto-3-deoxygalactonate kinase</fullName>
    </submittedName>
</protein>
<gene>
    <name evidence="1" type="ORF">EDC26_103409</name>
</gene>
<dbReference type="EMBL" id="SMAJ01000003">
    <property type="protein sequence ID" value="TCT09785.1"/>
    <property type="molecule type" value="Genomic_DNA"/>
</dbReference>
<dbReference type="Gene3D" id="3.30.420.310">
    <property type="entry name" value="2-keto-3-deoxy-galactonokinase, C-terminal domain"/>
    <property type="match status" value="1"/>
</dbReference>
<evidence type="ECO:0000313" key="2">
    <source>
        <dbReference type="Proteomes" id="UP000295525"/>
    </source>
</evidence>
<dbReference type="Pfam" id="PF05035">
    <property type="entry name" value="DGOK"/>
    <property type="match status" value="1"/>
</dbReference>
<dbReference type="Gene3D" id="3.30.420.300">
    <property type="entry name" value="2-keto-3-deoxy-galactonokinase, substrate binding domain"/>
    <property type="match status" value="1"/>
</dbReference>
<dbReference type="CDD" id="cd24012">
    <property type="entry name" value="ASKHA_NBD_KDGal-kinase"/>
    <property type="match status" value="1"/>
</dbReference>
<sequence length="314" mass="34247">MMSESPEYFIGIDWGSSNCRAALISMAGGVMAAKDSPCGALTLRHDEFAAVFEQLTGDWITRHNVLFALASGMVGSKQGWLQAPYVNTPATMESLVESIQWFDQRIPVGIVPGIANYQDGRVLDILRGEEVQVFGVLKAYGISGGLLILPGTHSKWINVGHSRVDSFRTYMTGELFDVIKKNSVLKYALGESQAHPDFIEEEFLAGCHMAFQSSLLHNLFGMRTRSITTDVKPQSLDSYYSGLLIGEEIRDGLARLPHPGTQKVYVVGSARLVGLYQKALGLHAVEVVAVDEKIAFAGLSAMANRIVEHKLKGG</sequence>
<dbReference type="RefSeq" id="WP_132580662.1">
    <property type="nucleotide sequence ID" value="NZ_SMAJ01000003.1"/>
</dbReference>
<reference evidence="1 2" key="1">
    <citation type="submission" date="2019-03" db="EMBL/GenBank/DDBJ databases">
        <title>Genomic Encyclopedia of Type Strains, Phase IV (KMG-IV): sequencing the most valuable type-strain genomes for metagenomic binning, comparative biology and taxonomic classification.</title>
        <authorList>
            <person name="Goeker M."/>
        </authorList>
    </citation>
    <scope>NUCLEOTIDE SEQUENCE [LARGE SCALE GENOMIC DNA]</scope>
    <source>
        <strain evidence="1 2">DSM 24591</strain>
    </source>
</reference>
<dbReference type="AlphaFoldDB" id="A0A4R3ME12"/>
<organism evidence="1 2">
    <name type="scientific">Paralcaligenes ureilyticus</name>
    <dbReference type="NCBI Taxonomy" id="627131"/>
    <lineage>
        <taxon>Bacteria</taxon>
        <taxon>Pseudomonadati</taxon>
        <taxon>Pseudomonadota</taxon>
        <taxon>Betaproteobacteria</taxon>
        <taxon>Burkholderiales</taxon>
        <taxon>Alcaligenaceae</taxon>
        <taxon>Paralcaligenes</taxon>
    </lineage>
</organism>
<dbReference type="OrthoDB" id="256574at2"/>
<keyword evidence="2" id="KW-1185">Reference proteome</keyword>
<dbReference type="Proteomes" id="UP000295525">
    <property type="component" value="Unassembled WGS sequence"/>
</dbReference>